<dbReference type="Pfam" id="PF04471">
    <property type="entry name" value="Mrr_cat"/>
    <property type="match status" value="1"/>
</dbReference>
<reference evidence="3 4" key="1">
    <citation type="journal article" date="2020" name="Microorganisms">
        <title>Osmotic Adaptation and Compatible Solute Biosynthesis of Phototrophic Bacteria as Revealed from Genome Analyses.</title>
        <authorList>
            <person name="Imhoff J.F."/>
            <person name="Rahn T."/>
            <person name="Kunzel S."/>
            <person name="Keller A."/>
            <person name="Neulinger S.C."/>
        </authorList>
    </citation>
    <scope>NUCLEOTIDE SEQUENCE [LARGE SCALE GENOMIC DNA]</scope>
    <source>
        <strain evidence="3 4">DSM 9895</strain>
    </source>
</reference>
<dbReference type="PANTHER" id="PTHR30015">
    <property type="entry name" value="MRR RESTRICTION SYSTEM PROTEIN"/>
    <property type="match status" value="1"/>
</dbReference>
<feature type="transmembrane region" description="Helical" evidence="1">
    <location>
        <begin position="33"/>
        <end position="50"/>
    </location>
</feature>
<evidence type="ECO:0000259" key="2">
    <source>
        <dbReference type="Pfam" id="PF04471"/>
    </source>
</evidence>
<evidence type="ECO:0000256" key="1">
    <source>
        <dbReference type="SAM" id="Phobius"/>
    </source>
</evidence>
<dbReference type="InterPro" id="IPR011856">
    <property type="entry name" value="tRNA_endonuc-like_dom_sf"/>
</dbReference>
<dbReference type="PANTHER" id="PTHR30015:SF6">
    <property type="entry name" value="SLL1429 PROTEIN"/>
    <property type="match status" value="1"/>
</dbReference>
<keyword evidence="4" id="KW-1185">Reference proteome</keyword>
<protein>
    <recommendedName>
        <fullName evidence="2">Restriction endonuclease type IV Mrr domain-containing protein</fullName>
    </recommendedName>
</protein>
<dbReference type="RefSeq" id="WP_200343129.1">
    <property type="nucleotide sequence ID" value="NZ_NRRL01000108.1"/>
</dbReference>
<comment type="caution">
    <text evidence="3">The sequence shown here is derived from an EMBL/GenBank/DDBJ whole genome shotgun (WGS) entry which is preliminary data.</text>
</comment>
<proteinExistence type="predicted"/>
<keyword evidence="1" id="KW-0812">Transmembrane</keyword>
<dbReference type="SUPFAM" id="SSF52980">
    <property type="entry name" value="Restriction endonuclease-like"/>
    <property type="match status" value="1"/>
</dbReference>
<organism evidence="3 4">
    <name type="scientific">Rhodovibrio sodomensis</name>
    <dbReference type="NCBI Taxonomy" id="1088"/>
    <lineage>
        <taxon>Bacteria</taxon>
        <taxon>Pseudomonadati</taxon>
        <taxon>Pseudomonadota</taxon>
        <taxon>Alphaproteobacteria</taxon>
        <taxon>Rhodospirillales</taxon>
        <taxon>Rhodovibrionaceae</taxon>
        <taxon>Rhodovibrio</taxon>
    </lineage>
</organism>
<dbReference type="InterPro" id="IPR052906">
    <property type="entry name" value="Type_IV_Methyl-Rstrct_Enzyme"/>
</dbReference>
<dbReference type="InterPro" id="IPR007560">
    <property type="entry name" value="Restrct_endonuc_IV_Mrr"/>
</dbReference>
<accession>A0ABS1DMT3</accession>
<evidence type="ECO:0000313" key="4">
    <source>
        <dbReference type="Proteomes" id="UP001296873"/>
    </source>
</evidence>
<evidence type="ECO:0000313" key="3">
    <source>
        <dbReference type="EMBL" id="MBK1670685.1"/>
    </source>
</evidence>
<gene>
    <name evidence="3" type="ORF">CKO28_21940</name>
</gene>
<keyword evidence="1" id="KW-1133">Transmembrane helix</keyword>
<dbReference type="InterPro" id="IPR011335">
    <property type="entry name" value="Restrct_endonuc-II-like"/>
</dbReference>
<name>A0ABS1DMT3_9PROT</name>
<keyword evidence="1" id="KW-0472">Membrane</keyword>
<feature type="domain" description="Restriction endonuclease type IV Mrr" evidence="2">
    <location>
        <begin position="71"/>
        <end position="175"/>
    </location>
</feature>
<dbReference type="Proteomes" id="UP001296873">
    <property type="component" value="Unassembled WGS sequence"/>
</dbReference>
<dbReference type="EMBL" id="NRRL01000108">
    <property type="protein sequence ID" value="MBK1670685.1"/>
    <property type="molecule type" value="Genomic_DNA"/>
</dbReference>
<sequence>MNDIPQRLAESLAQRLIPADIPSWIPTDRLPELLAGLAVLVILLAIWRRFSERRKIKQLNRFLHEHHRKGNGDGFEDACATLFRKMGYKVKRVGKSGDFGADLIVRRRGKTSIVQCKDWAQNVGVRAIQEAFTAKSYYRGDRAIVVVRRDFTKAGRDMAETCGVELISGDMLRDLVAKHVR</sequence>
<dbReference type="Gene3D" id="3.40.1350.10">
    <property type="match status" value="1"/>
</dbReference>